<evidence type="ECO:0000259" key="6">
    <source>
        <dbReference type="SMART" id="SM00382"/>
    </source>
</evidence>
<dbReference type="STRING" id="131310.A0A0N4ZTA3"/>
<feature type="domain" description="AAA+ ATPase" evidence="6">
    <location>
        <begin position="72"/>
        <end position="209"/>
    </location>
</feature>
<dbReference type="PANTHER" id="PTHR45644">
    <property type="entry name" value="AAA ATPASE, PUTATIVE (AFU_ORTHOLOGUE AFUA_2G12920)-RELATED-RELATED"/>
    <property type="match status" value="1"/>
</dbReference>
<evidence type="ECO:0000256" key="4">
    <source>
        <dbReference type="ARBA" id="ARBA00023128"/>
    </source>
</evidence>
<keyword evidence="4" id="KW-0496">Mitochondrion</keyword>
<reference evidence="8" key="1">
    <citation type="submission" date="2017-02" db="UniProtKB">
        <authorList>
            <consortium name="WormBaseParasite"/>
        </authorList>
    </citation>
    <scope>IDENTIFICATION</scope>
</reference>
<dbReference type="Pfam" id="PF00004">
    <property type="entry name" value="AAA"/>
    <property type="match status" value="1"/>
</dbReference>
<keyword evidence="3 5" id="KW-0067">ATP-binding</keyword>
<dbReference type="Proteomes" id="UP000038045">
    <property type="component" value="Unplaced"/>
</dbReference>
<keyword evidence="2 5" id="KW-0547">Nucleotide-binding</keyword>
<comment type="similarity">
    <text evidence="5">Belongs to the AAA ATPase family.</text>
</comment>
<accession>A0A0N4ZTA3</accession>
<dbReference type="InterPro" id="IPR003960">
    <property type="entry name" value="ATPase_AAA_CS"/>
</dbReference>
<dbReference type="PROSITE" id="PS00674">
    <property type="entry name" value="AAA"/>
    <property type="match status" value="1"/>
</dbReference>
<protein>
    <submittedName>
        <fullName evidence="8">AAA domain-containing protein</fullName>
    </submittedName>
</protein>
<dbReference type="InterPro" id="IPR003593">
    <property type="entry name" value="AAA+_ATPase"/>
</dbReference>
<evidence type="ECO:0000313" key="8">
    <source>
        <dbReference type="WBParaSite" id="PTRK_0001173200.1"/>
    </source>
</evidence>
<evidence type="ECO:0000256" key="3">
    <source>
        <dbReference type="ARBA" id="ARBA00022840"/>
    </source>
</evidence>
<dbReference type="WBParaSite" id="PTRK_0001173200.1">
    <property type="protein sequence ID" value="PTRK_0001173200.1"/>
    <property type="gene ID" value="PTRK_0001173200"/>
</dbReference>
<dbReference type="Gene3D" id="3.40.50.300">
    <property type="entry name" value="P-loop containing nucleotide triphosphate hydrolases"/>
    <property type="match status" value="1"/>
</dbReference>
<evidence type="ECO:0000313" key="7">
    <source>
        <dbReference type="Proteomes" id="UP000038045"/>
    </source>
</evidence>
<evidence type="ECO:0000256" key="1">
    <source>
        <dbReference type="ARBA" id="ARBA00004173"/>
    </source>
</evidence>
<dbReference type="InterPro" id="IPR051701">
    <property type="entry name" value="Mito_OM_Translocase_MSP1"/>
</dbReference>
<dbReference type="GO" id="GO:0005524">
    <property type="term" value="F:ATP binding"/>
    <property type="evidence" value="ECO:0007669"/>
    <property type="project" value="UniProtKB-KW"/>
</dbReference>
<evidence type="ECO:0000256" key="2">
    <source>
        <dbReference type="ARBA" id="ARBA00022741"/>
    </source>
</evidence>
<organism evidence="7 8">
    <name type="scientific">Parastrongyloides trichosuri</name>
    <name type="common">Possum-specific nematode worm</name>
    <dbReference type="NCBI Taxonomy" id="131310"/>
    <lineage>
        <taxon>Eukaryota</taxon>
        <taxon>Metazoa</taxon>
        <taxon>Ecdysozoa</taxon>
        <taxon>Nematoda</taxon>
        <taxon>Chromadorea</taxon>
        <taxon>Rhabditida</taxon>
        <taxon>Tylenchina</taxon>
        <taxon>Panagrolaimomorpha</taxon>
        <taxon>Strongyloidoidea</taxon>
        <taxon>Strongyloididae</taxon>
        <taxon>Parastrongyloides</taxon>
    </lineage>
</organism>
<proteinExistence type="inferred from homology"/>
<keyword evidence="7" id="KW-1185">Reference proteome</keyword>
<dbReference type="InterPro" id="IPR003959">
    <property type="entry name" value="ATPase_AAA_core"/>
</dbReference>
<dbReference type="Gene3D" id="1.10.8.60">
    <property type="match status" value="1"/>
</dbReference>
<name>A0A0N4ZTA3_PARTI</name>
<dbReference type="SUPFAM" id="SSF52540">
    <property type="entry name" value="P-loop containing nucleoside triphosphate hydrolases"/>
    <property type="match status" value="1"/>
</dbReference>
<comment type="subcellular location">
    <subcellularLocation>
        <location evidence="1">Mitochondrion</location>
    </subcellularLocation>
</comment>
<dbReference type="InterPro" id="IPR027417">
    <property type="entry name" value="P-loop_NTPase"/>
</dbReference>
<dbReference type="AlphaFoldDB" id="A0A0N4ZTA3"/>
<dbReference type="GO" id="GO:0016887">
    <property type="term" value="F:ATP hydrolysis activity"/>
    <property type="evidence" value="ECO:0007669"/>
    <property type="project" value="InterPro"/>
</dbReference>
<dbReference type="SMART" id="SM00382">
    <property type="entry name" value="AAA"/>
    <property type="match status" value="1"/>
</dbReference>
<dbReference type="GO" id="GO:0005741">
    <property type="term" value="C:mitochondrial outer membrane"/>
    <property type="evidence" value="ECO:0007669"/>
    <property type="project" value="TreeGrafter"/>
</dbReference>
<sequence>MQSTAKDIMLILGIKNPPELTTTESMLLIKFVSPSKGITFNSITGYEKIKTVLRRRIIYPMMFKTKSKMLHPPKGLLLYGSSGNGKTMFAQALVSNSGCRCLNVDMSIIMSKFFGESQKMVNSLFSLAKKLEPVIIFIDDIESFLRIRNVYDNECSTAVKAQFMSQWDGILENNSKIIIVATSNMPLLIDPSILRRMPLKILIDFPDDNTKIDIIRHFLPCIYMNEEMINILQSKTKNFSCTDIIELCRMAIFDQNSNIFNQISEWKKKKE</sequence>
<evidence type="ECO:0000256" key="5">
    <source>
        <dbReference type="RuleBase" id="RU003651"/>
    </source>
</evidence>